<keyword evidence="2" id="KW-1185">Reference proteome</keyword>
<proteinExistence type="predicted"/>
<protein>
    <submittedName>
        <fullName evidence="1">Uncharacterized protein</fullName>
    </submittedName>
</protein>
<dbReference type="RefSeq" id="YP_008438395.1">
    <property type="nucleotide sequence ID" value="NC_022098.1"/>
</dbReference>
<reference evidence="1 2" key="1">
    <citation type="journal article" date="2013" name="Science">
        <title>Pandoraviruses: amoeba viruses with genomes up to 2.5 Mb reaching that of parasitic eukaryotes.</title>
        <authorList>
            <person name="Philippe N."/>
            <person name="Legendre M."/>
            <person name="Doutre G."/>
            <person name="Coute Y."/>
            <person name="Poirot O."/>
            <person name="Lescot M."/>
            <person name="Arslan D."/>
            <person name="Seltzer V."/>
            <person name="Bertaux L."/>
            <person name="Bruley C."/>
            <person name="Garin J."/>
            <person name="Claverie J.M."/>
            <person name="Abergel C."/>
        </authorList>
    </citation>
    <scope>NUCLEOTIDE SEQUENCE [LARGE SCALE GENOMIC DNA]</scope>
</reference>
<organism evidence="1 2">
    <name type="scientific">Pandoravirus salinus</name>
    <dbReference type="NCBI Taxonomy" id="1349410"/>
    <lineage>
        <taxon>Viruses</taxon>
        <taxon>Pandoravirus</taxon>
    </lineage>
</organism>
<sequence length="509" mass="56554">MWAGALFFRSFFFALCLRRGPSLYLAVVTTSDNMESAASPPIDALSDDALSYLVENCLDDRSLGACLLAWRRFHVLNRASLDRRKYRLATLLSLCAAGDVDGLHYALGRPDVFGPPVRAPGWIDCVRAAYHAGRARMALRLMRTSDLIERFSVQQWSALALTAALRGAADPELVWLCREENRPAEAWDDVALVCACAHAARWGLSADAISAALGAIRDLTGLSVDVPHDTCGLLSPHRVAHPESNPDALLTLVTKVVGPHDDRWGQDMPRLIKGDNLALARQLVGDQKLAGFLRRSHECLAIDRDLADVAAIQWLYDHVDSVADSVRIRQHSICHLVRAAAASGRADLFNDVEARAANHERDKGKPQGHMWARAYVEAAMAGHTTAIEWTLGHRMKPAHVHAAFYERSWDNCLGLSAHYGRTNQPSSRTQSPLVVHRDRRDLFNLLLNRQPRKGIPQAEIDARVDHMVDLTVKDALAQGYLWLVRHLYLVEPRLVQAAVEQERVYGVRS</sequence>
<accession>S4VXB5</accession>
<dbReference type="Proteomes" id="UP000204584">
    <property type="component" value="Segment"/>
</dbReference>
<name>S4VXB5_9VIRU</name>
<gene>
    <name evidence="1" type="ORF">psal_cds_1098</name>
</gene>
<evidence type="ECO:0000313" key="2">
    <source>
        <dbReference type="Proteomes" id="UP000204584"/>
    </source>
</evidence>
<dbReference type="EMBL" id="KC977571">
    <property type="protein sequence ID" value="AGO85319.1"/>
    <property type="molecule type" value="Genomic_DNA"/>
</dbReference>
<dbReference type="KEGG" id="vg:16607106"/>
<dbReference type="GeneID" id="16607106"/>
<evidence type="ECO:0000313" key="1">
    <source>
        <dbReference type="EMBL" id="AGO85319.1"/>
    </source>
</evidence>